<evidence type="ECO:0000313" key="2">
    <source>
        <dbReference type="RefSeq" id="XP_025418950.1"/>
    </source>
</evidence>
<proteinExistence type="predicted"/>
<dbReference type="OrthoDB" id="5981545at2759"/>
<evidence type="ECO:0000313" key="1">
    <source>
        <dbReference type="Proteomes" id="UP000694846"/>
    </source>
</evidence>
<sequence length="595" mass="67701">MDLQNLDNYPVYILNVVPELSEESNPQMSQQINSDEPLAYNFYLPNVEDHTTMVNREIILPVDSRKNKSKPVRQSPYGKIVHNIAGNHKQNTEAHSNTFSEKSISDLSSLLKDEDINNDNEQVLKYDKKTDTNVIFHLVRPTDLEERPVEIKVPKRGRPRKIVSEQIKTEKNQNETSKPEDIIEYPLISTKSGRLSKPPKHLLNGEKIIETKKNLLPIIDNDAILCRKKVKYNVKSDFVCGGCGKTYLGHKRMQEHLERFPTHKINSVEQQVDSELQDIFKNLQETPTNINVEVINGKKETHTQTENSKDRHCGYIKSKKNLAIHLKQVMKHLKKSNLIKSLSGTVSVWDLLSSNLESGNLQEFSKELQTLIINLKSVSKSLKLVSKCESSLINHNQMFIDDSLGHLFGLSQGTYTLHNIENEYEMEQSSNVWTMSSPSKSVEPKTSTPQNLNRHSSPIHLNLFDSQSSKVDFLLSSSMEESIMCEDNQAVLESVDGLVSERLRSMTDHLHSDVPIIDYPIASTSSTSNVSQPDSFMSHGVYEVFSNELNLVPTSTEEFIKSLEQFEPLNDSDNTLSTEPRMLDFEDLQHTFHTA</sequence>
<dbReference type="Proteomes" id="UP000694846">
    <property type="component" value="Unplaced"/>
</dbReference>
<dbReference type="RefSeq" id="XP_025418950.1">
    <property type="nucleotide sequence ID" value="XM_025563165.1"/>
</dbReference>
<keyword evidence="1" id="KW-1185">Reference proteome</keyword>
<protein>
    <submittedName>
        <fullName evidence="2">Uncharacterized protein LOC112689450 isoform X1</fullName>
    </submittedName>
</protein>
<gene>
    <name evidence="2" type="primary">LOC112689450</name>
</gene>
<dbReference type="AlphaFoldDB" id="A0A8B8G886"/>
<dbReference type="GeneID" id="112689450"/>
<name>A0A8B8G886_9HEMI</name>
<organism evidence="1 2">
    <name type="scientific">Sipha flava</name>
    <name type="common">yellow sugarcane aphid</name>
    <dbReference type="NCBI Taxonomy" id="143950"/>
    <lineage>
        <taxon>Eukaryota</taxon>
        <taxon>Metazoa</taxon>
        <taxon>Ecdysozoa</taxon>
        <taxon>Arthropoda</taxon>
        <taxon>Hexapoda</taxon>
        <taxon>Insecta</taxon>
        <taxon>Pterygota</taxon>
        <taxon>Neoptera</taxon>
        <taxon>Paraneoptera</taxon>
        <taxon>Hemiptera</taxon>
        <taxon>Sternorrhyncha</taxon>
        <taxon>Aphidomorpha</taxon>
        <taxon>Aphidoidea</taxon>
        <taxon>Aphididae</taxon>
        <taxon>Sipha</taxon>
    </lineage>
</organism>
<accession>A0A8B8G886</accession>
<reference evidence="2" key="1">
    <citation type="submission" date="2025-08" db="UniProtKB">
        <authorList>
            <consortium name="RefSeq"/>
        </authorList>
    </citation>
    <scope>IDENTIFICATION</scope>
    <source>
        <tissue evidence="2">Whole body</tissue>
    </source>
</reference>